<dbReference type="AlphaFoldDB" id="A0A8J4SZV6"/>
<dbReference type="InterPro" id="IPR033351">
    <property type="entry name" value="POC5"/>
</dbReference>
<evidence type="ECO:0000313" key="14">
    <source>
        <dbReference type="Proteomes" id="UP000748531"/>
    </source>
</evidence>
<evidence type="ECO:0000256" key="12">
    <source>
        <dbReference type="SAM" id="MobiDB-lite"/>
    </source>
</evidence>
<comment type="function">
    <text evidence="10">Essential for the assembly of the distal half of centrioles, required for centriole elongation. Acts as a negative regulator of centriole elongation.</text>
</comment>
<evidence type="ECO:0000256" key="9">
    <source>
        <dbReference type="ARBA" id="ARBA00031694"/>
    </source>
</evidence>
<reference evidence="13" key="1">
    <citation type="submission" date="2019-05" db="EMBL/GenBank/DDBJ databases">
        <title>Annotation for the trematode Paragonimus heterotremus.</title>
        <authorList>
            <person name="Choi Y.-J."/>
        </authorList>
    </citation>
    <scope>NUCLEOTIDE SEQUENCE</scope>
    <source>
        <strain evidence="13">LC</strain>
    </source>
</reference>
<gene>
    <name evidence="13" type="ORF">PHET_05967</name>
</gene>
<sequence>MHDYGETLMANELRNEIKEINVEKDDIFTLTSENGVKSSHCERDGTLLSEENGKTYKKPPGVLSHIDAKPVKLHMDASGDYKLPSKAAEVTGEMSLLYDQPEPVLDYQQQGEKCVEELFSKEQFLSLGKTLEESISDIRMRFQTQYDQVRKEMQTAVKTIVLQEMKKVLLITQQLRDQVLSLRELAKNQERTIARKDQVIDDLMTDLKRVNQSTEITLENFREKNERFLLTFVDRLANQHLLHRVFCAWKSTLEGSWKNRFMHKLKNEARAECERLTKEYQTKTQQLEDELKLARTEMENVRATQAEENTTLRMALMRGVCALNMETLSLFHKESRAKQNGNMYTDEGNPCSSTDFRRPASEGWFAGDAEKYYNEALSQLLGRQNGNNAFTSLTPIPCAEAQKQNSHPPGLPEPNEAWPREMPPSYRHPFEAERGRTTGDPSSQFMHKAQDRYSHETECKVPSLHLGTGYVNTLDQFRSNTAFWLNENHAMFTDRPGSRCSDLEENCVMELPVNYSIPLCDLTKSGPESQCDSIFGKSDSAGVATEATRKRTPIRSFTTKTSTAHTVQHGVPAGPTTKSSSVVASVHVHRHQPVTQAIPKVQLGTKVKSWSTSQPIPTHLNSICRNYPMATSHFSG</sequence>
<dbReference type="PANTHER" id="PTHR28618">
    <property type="entry name" value="CENTROSOMAL PROTEIN POC5"/>
    <property type="match status" value="1"/>
</dbReference>
<feature type="region of interest" description="Disordered" evidence="12">
    <location>
        <begin position="400"/>
        <end position="445"/>
    </location>
</feature>
<keyword evidence="7" id="KW-0206">Cytoskeleton</keyword>
<organism evidence="13 14">
    <name type="scientific">Paragonimus heterotremus</name>
    <dbReference type="NCBI Taxonomy" id="100268"/>
    <lineage>
        <taxon>Eukaryota</taxon>
        <taxon>Metazoa</taxon>
        <taxon>Spiralia</taxon>
        <taxon>Lophotrochozoa</taxon>
        <taxon>Platyhelminthes</taxon>
        <taxon>Trematoda</taxon>
        <taxon>Digenea</taxon>
        <taxon>Plagiorchiida</taxon>
        <taxon>Troglotremata</taxon>
        <taxon>Troglotrematidae</taxon>
        <taxon>Paragonimus</taxon>
    </lineage>
</organism>
<evidence type="ECO:0000256" key="7">
    <source>
        <dbReference type="ARBA" id="ARBA00023212"/>
    </source>
</evidence>
<name>A0A8J4SZV6_9TREM</name>
<feature type="compositionally biased region" description="Basic and acidic residues" evidence="12">
    <location>
        <begin position="428"/>
        <end position="437"/>
    </location>
</feature>
<dbReference type="PANTHER" id="PTHR28618:SF1">
    <property type="entry name" value="CENTROSOMAL PROTEIN POC5"/>
    <property type="match status" value="1"/>
</dbReference>
<evidence type="ECO:0000256" key="5">
    <source>
        <dbReference type="ARBA" id="ARBA00022737"/>
    </source>
</evidence>
<evidence type="ECO:0000256" key="10">
    <source>
        <dbReference type="ARBA" id="ARBA00049959"/>
    </source>
</evidence>
<evidence type="ECO:0000313" key="13">
    <source>
        <dbReference type="EMBL" id="KAF5395203.1"/>
    </source>
</evidence>
<keyword evidence="4" id="KW-0963">Cytoplasm</keyword>
<dbReference type="Proteomes" id="UP000748531">
    <property type="component" value="Unassembled WGS sequence"/>
</dbReference>
<evidence type="ECO:0000256" key="6">
    <source>
        <dbReference type="ARBA" id="ARBA00023054"/>
    </source>
</evidence>
<evidence type="ECO:0000256" key="11">
    <source>
        <dbReference type="SAM" id="Coils"/>
    </source>
</evidence>
<comment type="similarity">
    <text evidence="2">Belongs to the POC5 family.</text>
</comment>
<evidence type="ECO:0000256" key="4">
    <source>
        <dbReference type="ARBA" id="ARBA00022490"/>
    </source>
</evidence>
<evidence type="ECO:0000256" key="3">
    <source>
        <dbReference type="ARBA" id="ARBA00014910"/>
    </source>
</evidence>
<evidence type="ECO:0000256" key="1">
    <source>
        <dbReference type="ARBA" id="ARBA00004114"/>
    </source>
</evidence>
<accession>A0A8J4SZV6</accession>
<keyword evidence="5" id="KW-0677">Repeat</keyword>
<proteinExistence type="inferred from homology"/>
<feature type="coiled-coil region" evidence="11">
    <location>
        <begin position="172"/>
        <end position="224"/>
    </location>
</feature>
<comment type="subcellular location">
    <subcellularLocation>
        <location evidence="1">Cytoplasm</location>
        <location evidence="1">Cytoskeleton</location>
        <location evidence="1">Microtubule organizing center</location>
        <location evidence="1">Centrosome</location>
        <location evidence="1">Centriole</location>
    </subcellularLocation>
</comment>
<protein>
    <recommendedName>
        <fullName evidence="3">Centrosomal protein POC5</fullName>
    </recommendedName>
    <alternativeName>
        <fullName evidence="9">Protein of centriole 5</fullName>
    </alternativeName>
</protein>
<keyword evidence="8" id="KW-0131">Cell cycle</keyword>
<evidence type="ECO:0000256" key="8">
    <source>
        <dbReference type="ARBA" id="ARBA00023306"/>
    </source>
</evidence>
<keyword evidence="14" id="KW-1185">Reference proteome</keyword>
<dbReference type="EMBL" id="LUCH01017226">
    <property type="protein sequence ID" value="KAF5395203.1"/>
    <property type="molecule type" value="Genomic_DNA"/>
</dbReference>
<dbReference type="GO" id="GO:0005814">
    <property type="term" value="C:centriole"/>
    <property type="evidence" value="ECO:0007669"/>
    <property type="project" value="UniProtKB-SubCell"/>
</dbReference>
<evidence type="ECO:0000256" key="2">
    <source>
        <dbReference type="ARBA" id="ARBA00010411"/>
    </source>
</evidence>
<comment type="caution">
    <text evidence="13">The sequence shown here is derived from an EMBL/GenBank/DDBJ whole genome shotgun (WGS) entry which is preliminary data.</text>
</comment>
<dbReference type="OrthoDB" id="10064898at2759"/>
<feature type="coiled-coil region" evidence="11">
    <location>
        <begin position="259"/>
        <end position="304"/>
    </location>
</feature>
<keyword evidence="6 11" id="KW-0175">Coiled coil</keyword>